<evidence type="ECO:0000256" key="1">
    <source>
        <dbReference type="ARBA" id="ARBA00004167"/>
    </source>
</evidence>
<comment type="caution">
    <text evidence="7">The sequence shown here is derived from an EMBL/GenBank/DDBJ whole genome shotgun (WGS) entry which is preliminary data.</text>
</comment>
<comment type="subcellular location">
    <subcellularLocation>
        <location evidence="1">Membrane</location>
        <topology evidence="1">Single-pass membrane protein</topology>
    </subcellularLocation>
</comment>
<dbReference type="InterPro" id="IPR029208">
    <property type="entry name" value="COX14"/>
</dbReference>
<dbReference type="Pfam" id="PF14880">
    <property type="entry name" value="COX14"/>
    <property type="match status" value="1"/>
</dbReference>
<dbReference type="GO" id="GO:0016020">
    <property type="term" value="C:membrane"/>
    <property type="evidence" value="ECO:0007669"/>
    <property type="project" value="UniProtKB-SubCell"/>
</dbReference>
<dbReference type="EMBL" id="NBSH01000014">
    <property type="protein sequence ID" value="ORX34556.1"/>
    <property type="molecule type" value="Genomic_DNA"/>
</dbReference>
<dbReference type="OrthoDB" id="7961613at2759"/>
<feature type="transmembrane region" description="Helical" evidence="6">
    <location>
        <begin position="49"/>
        <end position="69"/>
    </location>
</feature>
<keyword evidence="2 6" id="KW-0812">Transmembrane</keyword>
<keyword evidence="3 6" id="KW-1133">Transmembrane helix</keyword>
<gene>
    <name evidence="7" type="ORF">BD324DRAFT_636384</name>
</gene>
<feature type="compositionally biased region" description="Pro residues" evidence="5">
    <location>
        <begin position="1"/>
        <end position="21"/>
    </location>
</feature>
<dbReference type="GeneID" id="33558701"/>
<organism evidence="7 8">
    <name type="scientific">Kockovaella imperatae</name>
    <dbReference type="NCBI Taxonomy" id="4999"/>
    <lineage>
        <taxon>Eukaryota</taxon>
        <taxon>Fungi</taxon>
        <taxon>Dikarya</taxon>
        <taxon>Basidiomycota</taxon>
        <taxon>Agaricomycotina</taxon>
        <taxon>Tremellomycetes</taxon>
        <taxon>Tremellales</taxon>
        <taxon>Cuniculitremaceae</taxon>
        <taxon>Kockovaella</taxon>
    </lineage>
</organism>
<evidence type="ECO:0000313" key="7">
    <source>
        <dbReference type="EMBL" id="ORX34556.1"/>
    </source>
</evidence>
<dbReference type="RefSeq" id="XP_021868819.1">
    <property type="nucleotide sequence ID" value="XM_022016892.1"/>
</dbReference>
<evidence type="ECO:0000256" key="5">
    <source>
        <dbReference type="SAM" id="MobiDB-lite"/>
    </source>
</evidence>
<sequence length="88" mass="9423">MPSPPPKIPPHAPPGFIPPKPLSERRPPSKIPLDRVARLTFADIIHRTAVLSCIGISIFGGGLAVHGVLTRYRKTKAGELDALQKAVS</sequence>
<accession>A0A1Y1UAN2</accession>
<evidence type="ECO:0000256" key="6">
    <source>
        <dbReference type="SAM" id="Phobius"/>
    </source>
</evidence>
<evidence type="ECO:0000256" key="4">
    <source>
        <dbReference type="ARBA" id="ARBA00023136"/>
    </source>
</evidence>
<feature type="region of interest" description="Disordered" evidence="5">
    <location>
        <begin position="1"/>
        <end position="29"/>
    </location>
</feature>
<evidence type="ECO:0000256" key="3">
    <source>
        <dbReference type="ARBA" id="ARBA00022989"/>
    </source>
</evidence>
<proteinExistence type="predicted"/>
<evidence type="ECO:0000313" key="8">
    <source>
        <dbReference type="Proteomes" id="UP000193218"/>
    </source>
</evidence>
<reference evidence="7 8" key="1">
    <citation type="submission" date="2017-03" db="EMBL/GenBank/DDBJ databases">
        <title>Widespread Adenine N6-methylation of Active Genes in Fungi.</title>
        <authorList>
            <consortium name="DOE Joint Genome Institute"/>
            <person name="Mondo S.J."/>
            <person name="Dannebaum R.O."/>
            <person name="Kuo R.C."/>
            <person name="Louie K.B."/>
            <person name="Bewick A.J."/>
            <person name="Labutti K."/>
            <person name="Haridas S."/>
            <person name="Kuo A."/>
            <person name="Salamov A."/>
            <person name="Ahrendt S.R."/>
            <person name="Lau R."/>
            <person name="Bowen B.P."/>
            <person name="Lipzen A."/>
            <person name="Sullivan W."/>
            <person name="Andreopoulos W.B."/>
            <person name="Clum A."/>
            <person name="Lindquist E."/>
            <person name="Daum C."/>
            <person name="Northen T.R."/>
            <person name="Ramamoorthy G."/>
            <person name="Schmitz R.J."/>
            <person name="Gryganskyi A."/>
            <person name="Culley D."/>
            <person name="Magnuson J."/>
            <person name="James T.Y."/>
            <person name="O'Malley M.A."/>
            <person name="Stajich J.E."/>
            <person name="Spatafora J.W."/>
            <person name="Visel A."/>
            <person name="Grigoriev I.V."/>
        </authorList>
    </citation>
    <scope>NUCLEOTIDE SEQUENCE [LARGE SCALE GENOMIC DNA]</scope>
    <source>
        <strain evidence="7 8">NRRL Y-17943</strain>
    </source>
</reference>
<protein>
    <submittedName>
        <fullName evidence="7">Uncharacterized protein</fullName>
    </submittedName>
</protein>
<dbReference type="InParanoid" id="A0A1Y1UAN2"/>
<evidence type="ECO:0000256" key="2">
    <source>
        <dbReference type="ARBA" id="ARBA00022692"/>
    </source>
</evidence>
<dbReference type="AlphaFoldDB" id="A0A1Y1UAN2"/>
<dbReference type="Proteomes" id="UP000193218">
    <property type="component" value="Unassembled WGS sequence"/>
</dbReference>
<name>A0A1Y1UAN2_9TREE</name>
<keyword evidence="4 6" id="KW-0472">Membrane</keyword>
<keyword evidence="8" id="KW-1185">Reference proteome</keyword>